<reference evidence="1" key="1">
    <citation type="submission" date="2016-03" db="EMBL/GenBank/DDBJ databases">
        <title>Mechanisms controlling the formation of the plant cell surface in tip-growing cells are functionally conserved among land plants.</title>
        <authorList>
            <person name="Honkanen S."/>
            <person name="Jones V.A."/>
            <person name="Morieri G."/>
            <person name="Champion C."/>
            <person name="Hetherington A.J."/>
            <person name="Kelly S."/>
            <person name="Saint-Marcoux D."/>
            <person name="Proust H."/>
            <person name="Prescott H."/>
            <person name="Dolan L."/>
        </authorList>
    </citation>
    <scope>NUCLEOTIDE SEQUENCE [LARGE SCALE GENOMIC DNA]</scope>
    <source>
        <tissue evidence="1">Whole gametophyte</tissue>
    </source>
</reference>
<dbReference type="EMBL" id="LVLJ01003083">
    <property type="protein sequence ID" value="OAE22705.1"/>
    <property type="molecule type" value="Genomic_DNA"/>
</dbReference>
<comment type="caution">
    <text evidence="1">The sequence shown here is derived from an EMBL/GenBank/DDBJ whole genome shotgun (WGS) entry which is preliminary data.</text>
</comment>
<dbReference type="AlphaFoldDB" id="A0A176VRQ5"/>
<organism evidence="1 2">
    <name type="scientific">Marchantia polymorpha subsp. ruderalis</name>
    <dbReference type="NCBI Taxonomy" id="1480154"/>
    <lineage>
        <taxon>Eukaryota</taxon>
        <taxon>Viridiplantae</taxon>
        <taxon>Streptophyta</taxon>
        <taxon>Embryophyta</taxon>
        <taxon>Marchantiophyta</taxon>
        <taxon>Marchantiopsida</taxon>
        <taxon>Marchantiidae</taxon>
        <taxon>Marchantiales</taxon>
        <taxon>Marchantiaceae</taxon>
        <taxon>Marchantia</taxon>
    </lineage>
</organism>
<gene>
    <name evidence="1" type="ORF">AXG93_2675s1390</name>
</gene>
<dbReference type="Proteomes" id="UP000077202">
    <property type="component" value="Unassembled WGS sequence"/>
</dbReference>
<keyword evidence="2" id="KW-1185">Reference proteome</keyword>
<protein>
    <submittedName>
        <fullName evidence="1">Uncharacterized protein</fullName>
    </submittedName>
</protein>
<evidence type="ECO:0000313" key="2">
    <source>
        <dbReference type="Proteomes" id="UP000077202"/>
    </source>
</evidence>
<evidence type="ECO:0000313" key="1">
    <source>
        <dbReference type="EMBL" id="OAE22705.1"/>
    </source>
</evidence>
<accession>A0A176VRQ5</accession>
<sequence>MKVIIIRGASGLAEVLRTDHVHAELGTGNCSPRRLRLRGRENLGPAWSLSTGQPESRALINTGASVSLRAGKHNEYCLCSYDLRNKPYEPRLLFRSHRPSYGMIVWHAPAMDCTTSGSMVTALCESQGLTESSRKRFEESADDRTRVALLRPRGTYFVNFRNSVPATAVLYRPAKAGASLPAKAGVRTVLFAPLRARFELQFGGSPVAVAASAVYCRSLLRLRLRAGSS</sequence>
<proteinExistence type="predicted"/>
<name>A0A176VRQ5_MARPO</name>